<keyword evidence="10" id="KW-1185">Reference proteome</keyword>
<dbReference type="STRING" id="420662.Mpe_A1476"/>
<dbReference type="PANTHER" id="PTHR33751">
    <property type="entry name" value="CBB3-TYPE CYTOCHROME C OXIDASE SUBUNIT FIXP"/>
    <property type="match status" value="1"/>
</dbReference>
<keyword evidence="4" id="KW-0249">Electron transport</keyword>
<evidence type="ECO:0000256" key="6">
    <source>
        <dbReference type="PROSITE-ProRule" id="PRU00433"/>
    </source>
</evidence>
<keyword evidence="2 6" id="KW-0349">Heme</keyword>
<evidence type="ECO:0000256" key="2">
    <source>
        <dbReference type="ARBA" id="ARBA00022617"/>
    </source>
</evidence>
<dbReference type="PANTHER" id="PTHR33751:SF9">
    <property type="entry name" value="CYTOCHROME C4"/>
    <property type="match status" value="1"/>
</dbReference>
<dbReference type="GO" id="GO:0046872">
    <property type="term" value="F:metal ion binding"/>
    <property type="evidence" value="ECO:0007669"/>
    <property type="project" value="UniProtKB-KW"/>
</dbReference>
<feature type="domain" description="Cytochrome c" evidence="8">
    <location>
        <begin position="17"/>
        <end position="109"/>
    </location>
</feature>
<evidence type="ECO:0000256" key="4">
    <source>
        <dbReference type="ARBA" id="ARBA00022982"/>
    </source>
</evidence>
<reference evidence="9 10" key="1">
    <citation type="journal article" date="2007" name="J. Bacteriol.">
        <title>Whole-genome analysis of the methyl tert-butyl ether-degrading beta-proteobacterium Methylibium petroleiphilum PM1.</title>
        <authorList>
            <person name="Kane S.R."/>
            <person name="Chakicherla A.Y."/>
            <person name="Chain P.S.G."/>
            <person name="Schmidt R."/>
            <person name="Shin M.W."/>
            <person name="Legler T.C."/>
            <person name="Scow K.M."/>
            <person name="Larimer F.W."/>
            <person name="Lucas S.M."/>
            <person name="Richardson P.M."/>
            <person name="Hristova K.R."/>
        </authorList>
    </citation>
    <scope>NUCLEOTIDE SEQUENCE [LARGE SCALE GENOMIC DNA]</scope>
    <source>
        <strain evidence="10">ATCC BAA-1232 / LMG 22953 / PM1</strain>
    </source>
</reference>
<dbReference type="GO" id="GO:0009055">
    <property type="term" value="F:electron transfer activity"/>
    <property type="evidence" value="ECO:0007669"/>
    <property type="project" value="InterPro"/>
</dbReference>
<evidence type="ECO:0000256" key="1">
    <source>
        <dbReference type="ARBA" id="ARBA00022448"/>
    </source>
</evidence>
<evidence type="ECO:0000256" key="7">
    <source>
        <dbReference type="SAM" id="SignalP"/>
    </source>
</evidence>
<evidence type="ECO:0000256" key="5">
    <source>
        <dbReference type="ARBA" id="ARBA00023004"/>
    </source>
</evidence>
<dbReference type="Proteomes" id="UP000000366">
    <property type="component" value="Chromosome"/>
</dbReference>
<gene>
    <name evidence="9" type="ordered locus">Mpe_A1476</name>
</gene>
<evidence type="ECO:0000313" key="10">
    <source>
        <dbReference type="Proteomes" id="UP000000366"/>
    </source>
</evidence>
<protein>
    <submittedName>
        <fullName evidence="9">Conserved hypothetical signal peptide protein</fullName>
    </submittedName>
</protein>
<dbReference type="Pfam" id="PF00034">
    <property type="entry name" value="Cytochrom_C"/>
    <property type="match status" value="1"/>
</dbReference>
<dbReference type="AlphaFoldDB" id="A2SFU9"/>
<keyword evidence="1" id="KW-0813">Transport</keyword>
<dbReference type="PROSITE" id="PS51007">
    <property type="entry name" value="CYTC"/>
    <property type="match status" value="1"/>
</dbReference>
<keyword evidence="3 6" id="KW-0479">Metal-binding</keyword>
<dbReference type="InterPro" id="IPR036909">
    <property type="entry name" value="Cyt_c-like_dom_sf"/>
</dbReference>
<sequence length="109" mass="11195">MKTLLARSTLAAAALVASLAAGGALAQDAAALQVRSWAATCANCHGTEGRSSSTDAGLAKLAGLDKAYLVEQLTAFREGKRPATIMHQLTKGYTPAQLDAIAGYFASQK</sequence>
<feature type="chain" id="PRO_5002645423" evidence="7">
    <location>
        <begin position="27"/>
        <end position="109"/>
    </location>
</feature>
<organism evidence="9 10">
    <name type="scientific">Methylibium petroleiphilum (strain ATCC BAA-1232 / LMG 22953 / PM1)</name>
    <dbReference type="NCBI Taxonomy" id="420662"/>
    <lineage>
        <taxon>Bacteria</taxon>
        <taxon>Pseudomonadati</taxon>
        <taxon>Pseudomonadota</taxon>
        <taxon>Betaproteobacteria</taxon>
        <taxon>Burkholderiales</taxon>
        <taxon>Sphaerotilaceae</taxon>
        <taxon>Methylibium</taxon>
    </lineage>
</organism>
<evidence type="ECO:0000259" key="8">
    <source>
        <dbReference type="PROSITE" id="PS51007"/>
    </source>
</evidence>
<accession>A2SFU9</accession>
<keyword evidence="7" id="KW-0732">Signal</keyword>
<dbReference type="RefSeq" id="WP_011829075.1">
    <property type="nucleotide sequence ID" value="NC_008825.1"/>
</dbReference>
<name>A2SFU9_METPP</name>
<evidence type="ECO:0000256" key="3">
    <source>
        <dbReference type="ARBA" id="ARBA00022723"/>
    </source>
</evidence>
<dbReference type="eggNOG" id="COG2863">
    <property type="taxonomic scope" value="Bacteria"/>
</dbReference>
<dbReference type="GO" id="GO:0020037">
    <property type="term" value="F:heme binding"/>
    <property type="evidence" value="ECO:0007669"/>
    <property type="project" value="InterPro"/>
</dbReference>
<feature type="signal peptide" evidence="7">
    <location>
        <begin position="1"/>
        <end position="26"/>
    </location>
</feature>
<dbReference type="HOGENOM" id="CLU_128253_2_1_4"/>
<dbReference type="KEGG" id="mpt:Mpe_A1476"/>
<dbReference type="Gene3D" id="1.10.760.10">
    <property type="entry name" value="Cytochrome c-like domain"/>
    <property type="match status" value="1"/>
</dbReference>
<proteinExistence type="predicted"/>
<dbReference type="InterPro" id="IPR009056">
    <property type="entry name" value="Cyt_c-like_dom"/>
</dbReference>
<dbReference type="SUPFAM" id="SSF46626">
    <property type="entry name" value="Cytochrome c"/>
    <property type="match status" value="1"/>
</dbReference>
<dbReference type="EMBL" id="CP000555">
    <property type="protein sequence ID" value="ABM94438.1"/>
    <property type="molecule type" value="Genomic_DNA"/>
</dbReference>
<dbReference type="InterPro" id="IPR050597">
    <property type="entry name" value="Cytochrome_c_Oxidase_Subunit"/>
</dbReference>
<keyword evidence="5 6" id="KW-0408">Iron</keyword>
<evidence type="ECO:0000313" key="9">
    <source>
        <dbReference type="EMBL" id="ABM94438.1"/>
    </source>
</evidence>